<organism evidence="2 3">
    <name type="scientific">Bugula neritina</name>
    <name type="common">Brown bryozoan</name>
    <name type="synonym">Sertularia neritina</name>
    <dbReference type="NCBI Taxonomy" id="10212"/>
    <lineage>
        <taxon>Eukaryota</taxon>
        <taxon>Metazoa</taxon>
        <taxon>Spiralia</taxon>
        <taxon>Lophotrochozoa</taxon>
        <taxon>Bryozoa</taxon>
        <taxon>Gymnolaemata</taxon>
        <taxon>Cheilostomatida</taxon>
        <taxon>Flustrina</taxon>
        <taxon>Buguloidea</taxon>
        <taxon>Bugulidae</taxon>
        <taxon>Bugula</taxon>
    </lineage>
</organism>
<dbReference type="PANTHER" id="PTHR40743:SF1">
    <property type="entry name" value="POSSIBLE GLYCOSYLTRANSFERASE"/>
    <property type="match status" value="1"/>
</dbReference>
<accession>A0A7J7K9Z1</accession>
<dbReference type="Proteomes" id="UP000593567">
    <property type="component" value="Unassembled WGS sequence"/>
</dbReference>
<keyword evidence="3" id="KW-1185">Reference proteome</keyword>
<feature type="chain" id="PRO_5029595762" evidence="1">
    <location>
        <begin position="25"/>
        <end position="337"/>
    </location>
</feature>
<dbReference type="OrthoDB" id="5977719at2759"/>
<dbReference type="PANTHER" id="PTHR40743">
    <property type="entry name" value="NUCLEOTIDE-DIPHOSPHO-SUGAR TRANSFERASE CONTAINING PROTEIN"/>
    <property type="match status" value="1"/>
</dbReference>
<dbReference type="EMBL" id="VXIV02001000">
    <property type="protein sequence ID" value="KAF6034764.1"/>
    <property type="molecule type" value="Genomic_DNA"/>
</dbReference>
<feature type="signal peptide" evidence="1">
    <location>
        <begin position="1"/>
        <end position="24"/>
    </location>
</feature>
<keyword evidence="1" id="KW-0732">Signal</keyword>
<proteinExistence type="predicted"/>
<gene>
    <name evidence="2" type="ORF">EB796_006937</name>
</gene>
<evidence type="ECO:0000313" key="2">
    <source>
        <dbReference type="EMBL" id="KAF6034764.1"/>
    </source>
</evidence>
<protein>
    <submittedName>
        <fullName evidence="2">Uncharacterized protein</fullName>
    </submittedName>
</protein>
<reference evidence="2" key="1">
    <citation type="submission" date="2020-06" db="EMBL/GenBank/DDBJ databases">
        <title>Draft genome of Bugula neritina, a colonial animal packing powerful symbionts and potential medicines.</title>
        <authorList>
            <person name="Rayko M."/>
        </authorList>
    </citation>
    <scope>NUCLEOTIDE SEQUENCE [LARGE SCALE GENOMIC DNA]</scope>
    <source>
        <strain evidence="2">Kwan_BN1</strain>
    </source>
</reference>
<sequence length="337" mass="39511">MARKLKACLVSVTLVLLTVYWLSGNEIGIQTNSSPVYYVHGSSTPSTSARNMSFNNHFHILTMLSVFNGKRWPKYNEFTDQDLVDRDKEYLATLRANLENKVVKEVHLFYMEDDDLKLVKSQNFSALNKLRPVKWHRRLHMADFFLYASKNLVNKSVIAINGDILIGKGFDLIDTERLRDERVMFSLTRHNIIRDGKRCTPLNLCTESYYRASHDTHVFRLAEPLNETIILDKLDYPINMWGAENAMHWTFKNVLNFTVRNPCRVLVTHHNHCSKVHGPSLEKVDEHKYSIYYLPNKGWTQKKVLQSYTPFENSLAYRKRKKSGFLAFFYSFLLRWT</sequence>
<comment type="caution">
    <text evidence="2">The sequence shown here is derived from an EMBL/GenBank/DDBJ whole genome shotgun (WGS) entry which is preliminary data.</text>
</comment>
<evidence type="ECO:0000313" key="3">
    <source>
        <dbReference type="Proteomes" id="UP000593567"/>
    </source>
</evidence>
<name>A0A7J7K9Z1_BUGNE</name>
<dbReference type="AlphaFoldDB" id="A0A7J7K9Z1"/>
<evidence type="ECO:0000256" key="1">
    <source>
        <dbReference type="SAM" id="SignalP"/>
    </source>
</evidence>